<organism evidence="1 2">
    <name type="scientific">Araneus ventricosus</name>
    <name type="common">Orbweaver spider</name>
    <name type="synonym">Epeira ventricosa</name>
    <dbReference type="NCBI Taxonomy" id="182803"/>
    <lineage>
        <taxon>Eukaryota</taxon>
        <taxon>Metazoa</taxon>
        <taxon>Ecdysozoa</taxon>
        <taxon>Arthropoda</taxon>
        <taxon>Chelicerata</taxon>
        <taxon>Arachnida</taxon>
        <taxon>Araneae</taxon>
        <taxon>Araneomorphae</taxon>
        <taxon>Entelegynae</taxon>
        <taxon>Araneoidea</taxon>
        <taxon>Araneidae</taxon>
        <taxon>Araneus</taxon>
    </lineage>
</organism>
<evidence type="ECO:0000313" key="1">
    <source>
        <dbReference type="EMBL" id="GBM07427.1"/>
    </source>
</evidence>
<reference evidence="1 2" key="1">
    <citation type="journal article" date="2019" name="Sci. Rep.">
        <title>Orb-weaving spider Araneus ventricosus genome elucidates the spidroin gene catalogue.</title>
        <authorList>
            <person name="Kono N."/>
            <person name="Nakamura H."/>
            <person name="Ohtoshi R."/>
            <person name="Moran D.A.P."/>
            <person name="Shinohara A."/>
            <person name="Yoshida Y."/>
            <person name="Fujiwara M."/>
            <person name="Mori M."/>
            <person name="Tomita M."/>
            <person name="Arakawa K."/>
        </authorList>
    </citation>
    <scope>NUCLEOTIDE SEQUENCE [LARGE SCALE GENOMIC DNA]</scope>
</reference>
<accession>A0A4Y2CUF3</accession>
<gene>
    <name evidence="1" type="ORF">AVEN_26495_1</name>
</gene>
<comment type="caution">
    <text evidence="1">The sequence shown here is derived from an EMBL/GenBank/DDBJ whole genome shotgun (WGS) entry which is preliminary data.</text>
</comment>
<dbReference type="EMBL" id="BGPR01000242">
    <property type="protein sequence ID" value="GBM07427.1"/>
    <property type="molecule type" value="Genomic_DNA"/>
</dbReference>
<dbReference type="AlphaFoldDB" id="A0A4Y2CUF3"/>
<name>A0A4Y2CUF3_ARAVE</name>
<proteinExistence type="predicted"/>
<dbReference type="Proteomes" id="UP000499080">
    <property type="component" value="Unassembled WGS sequence"/>
</dbReference>
<protein>
    <submittedName>
        <fullName evidence="1">Uncharacterized protein</fullName>
    </submittedName>
</protein>
<sequence length="67" mass="7773">MARQSFVPSRAPADPPLARTLHLDHPQVYARQLYCEFYDLKDVVNHKSVSSIIFQFGEKLLFFCRSS</sequence>
<evidence type="ECO:0000313" key="2">
    <source>
        <dbReference type="Proteomes" id="UP000499080"/>
    </source>
</evidence>
<keyword evidence="2" id="KW-1185">Reference proteome</keyword>